<keyword evidence="2" id="KW-1185">Reference proteome</keyword>
<organism evidence="1 2">
    <name type="scientific">Acaulospora colombiana</name>
    <dbReference type="NCBI Taxonomy" id="27376"/>
    <lineage>
        <taxon>Eukaryota</taxon>
        <taxon>Fungi</taxon>
        <taxon>Fungi incertae sedis</taxon>
        <taxon>Mucoromycota</taxon>
        <taxon>Glomeromycotina</taxon>
        <taxon>Glomeromycetes</taxon>
        <taxon>Diversisporales</taxon>
        <taxon>Acaulosporaceae</taxon>
        <taxon>Acaulospora</taxon>
    </lineage>
</organism>
<dbReference type="EMBL" id="CAJVPT010074683">
    <property type="protein sequence ID" value="CAG8784498.1"/>
    <property type="molecule type" value="Genomic_DNA"/>
</dbReference>
<evidence type="ECO:0000313" key="1">
    <source>
        <dbReference type="EMBL" id="CAG8784498.1"/>
    </source>
</evidence>
<name>A0ACA9RBS3_9GLOM</name>
<proteinExistence type="predicted"/>
<feature type="non-terminal residue" evidence="1">
    <location>
        <position position="1"/>
    </location>
</feature>
<evidence type="ECO:0000313" key="2">
    <source>
        <dbReference type="Proteomes" id="UP000789525"/>
    </source>
</evidence>
<gene>
    <name evidence="1" type="ORF">ACOLOM_LOCUS14479</name>
</gene>
<dbReference type="Proteomes" id="UP000789525">
    <property type="component" value="Unassembled WGS sequence"/>
</dbReference>
<reference evidence="1" key="1">
    <citation type="submission" date="2021-06" db="EMBL/GenBank/DDBJ databases">
        <authorList>
            <person name="Kallberg Y."/>
            <person name="Tangrot J."/>
            <person name="Rosling A."/>
        </authorList>
    </citation>
    <scope>NUCLEOTIDE SEQUENCE</scope>
    <source>
        <strain evidence="1">CL356</strain>
    </source>
</reference>
<feature type="non-terminal residue" evidence="1">
    <location>
        <position position="93"/>
    </location>
</feature>
<accession>A0ACA9RBS3</accession>
<sequence>SLRRLKLNFVTSERALFIMDLALRSNCEVVEFNITFHKGGSKVFLAATNYVNIATTTTPEAIHLLLPSLKTLRLDGSVQPQISLNNFDLSSVE</sequence>
<comment type="caution">
    <text evidence="1">The sequence shown here is derived from an EMBL/GenBank/DDBJ whole genome shotgun (WGS) entry which is preliminary data.</text>
</comment>
<protein>
    <submittedName>
        <fullName evidence="1">16309_t:CDS:1</fullName>
    </submittedName>
</protein>